<evidence type="ECO:0000313" key="2">
    <source>
        <dbReference type="EMBL" id="OIR15659.1"/>
    </source>
</evidence>
<feature type="transmembrane region" description="Helical" evidence="1">
    <location>
        <begin position="31"/>
        <end position="52"/>
    </location>
</feature>
<organism evidence="2 3">
    <name type="scientific">Marine Group III euryarchaeote CG-Bathy1</name>
    <dbReference type="NCBI Taxonomy" id="1889001"/>
    <lineage>
        <taxon>Archaea</taxon>
        <taxon>Methanobacteriati</taxon>
        <taxon>Thermoplasmatota</taxon>
        <taxon>Thermoplasmata</taxon>
        <taxon>Candidatus Thermoprofundales</taxon>
    </lineage>
</organism>
<accession>A0A1J5T6B4</accession>
<feature type="transmembrane region" description="Helical" evidence="1">
    <location>
        <begin position="204"/>
        <end position="222"/>
    </location>
</feature>
<keyword evidence="1" id="KW-0472">Membrane</keyword>
<feature type="transmembrane region" description="Helical" evidence="1">
    <location>
        <begin position="428"/>
        <end position="453"/>
    </location>
</feature>
<evidence type="ECO:0000256" key="1">
    <source>
        <dbReference type="SAM" id="Phobius"/>
    </source>
</evidence>
<feature type="transmembrane region" description="Helical" evidence="1">
    <location>
        <begin position="107"/>
        <end position="135"/>
    </location>
</feature>
<feature type="transmembrane region" description="Helical" evidence="1">
    <location>
        <begin position="179"/>
        <end position="198"/>
    </location>
</feature>
<name>A0A1J5T6B4_9ARCH</name>
<feature type="transmembrane region" description="Helical" evidence="1">
    <location>
        <begin position="64"/>
        <end position="82"/>
    </location>
</feature>
<comment type="caution">
    <text evidence="2">The sequence shown here is derived from an EMBL/GenBank/DDBJ whole genome shotgun (WGS) entry which is preliminary data.</text>
</comment>
<sequence>MRSVYAIAKADILSSWRGFCKQTIQRPFSRILFLIILPTVVFYSIKLINFIERQPEMFGGTSDGYGSIIAISFTILVIRNAGQTYRKAIRSSFIDTYLSQPISPRKIILGFLISLLVSNFSLIFLSAITIFTVTTFTSESLFFPSNFINLIILSTIFAPVFGFLLGIYSSITPFFRKSLYLFVAILPLSSTILFLDQAHTQPSSSFNLFLLSSSTVSILLFLSDKLYIDSILSQQISTRVSKPTPHIFRLGWLNYFLNRKTSALVRKEIVNSLREKDAVGAYISTVFIGLFILFWIYTIGEPTEDLGGESFYPTLLAFGIYIGALLQCTLVGASSIGIEGKRLWILKSLPIDSVSVLKGKAISIAILSLPGLLFIWLSTCYFANFSGKVTLFFGEMVILAILINTGLGMWAAGVFADFDSNNRGNPDFLTQFLLMGTSAFITGILMAISGAFLQGNINFGLVMGASMCFLSYLVYYFGIQGGASAYRSFWADKYS</sequence>
<dbReference type="EMBL" id="MIYU01000016">
    <property type="protein sequence ID" value="OIR15659.1"/>
    <property type="molecule type" value="Genomic_DNA"/>
</dbReference>
<feature type="transmembrane region" description="Helical" evidence="1">
    <location>
        <begin position="459"/>
        <end position="478"/>
    </location>
</feature>
<dbReference type="AlphaFoldDB" id="A0A1J5T6B4"/>
<protein>
    <submittedName>
        <fullName evidence="2">Uncharacterized protein</fullName>
    </submittedName>
</protein>
<keyword evidence="1" id="KW-1133">Transmembrane helix</keyword>
<keyword evidence="1" id="KW-0812">Transmembrane</keyword>
<feature type="transmembrane region" description="Helical" evidence="1">
    <location>
        <begin position="318"/>
        <end position="340"/>
    </location>
</feature>
<evidence type="ECO:0000313" key="3">
    <source>
        <dbReference type="Proteomes" id="UP000183815"/>
    </source>
</evidence>
<proteinExistence type="predicted"/>
<feature type="transmembrane region" description="Helical" evidence="1">
    <location>
        <begin position="396"/>
        <end position="416"/>
    </location>
</feature>
<dbReference type="Proteomes" id="UP000183815">
    <property type="component" value="Unassembled WGS sequence"/>
</dbReference>
<gene>
    <name evidence="2" type="ORF">BEU04_01795</name>
</gene>
<feature type="transmembrane region" description="Helical" evidence="1">
    <location>
        <begin position="279"/>
        <end position="298"/>
    </location>
</feature>
<feature type="transmembrane region" description="Helical" evidence="1">
    <location>
        <begin position="147"/>
        <end position="167"/>
    </location>
</feature>
<reference evidence="2 3" key="1">
    <citation type="submission" date="2016-08" db="EMBL/GenBank/DDBJ databases">
        <title>New Insights into Marine Group III Euryarchaeota, from dark to light.</title>
        <authorList>
            <person name="Haro-Moreno J.M."/>
            <person name="Rodriguez-Valera F."/>
            <person name="Lopez-Garcia P."/>
            <person name="Moreira D."/>
            <person name="Martin-Cuadrado A.B."/>
        </authorList>
    </citation>
    <scope>NUCLEOTIDE SEQUENCE [LARGE SCALE GENOMIC DNA]</scope>
    <source>
        <strain evidence="2">CG-Bathy1</strain>
    </source>
</reference>